<feature type="compositionally biased region" description="Basic and acidic residues" evidence="1">
    <location>
        <begin position="82"/>
        <end position="94"/>
    </location>
</feature>
<keyword evidence="3" id="KW-1185">Reference proteome</keyword>
<feature type="region of interest" description="Disordered" evidence="1">
    <location>
        <begin position="27"/>
        <end position="109"/>
    </location>
</feature>
<feature type="compositionally biased region" description="Basic residues" evidence="1">
    <location>
        <begin position="27"/>
        <end position="42"/>
    </location>
</feature>
<dbReference type="EMBL" id="AGNL01035055">
    <property type="protein sequence ID" value="EJK54914.1"/>
    <property type="molecule type" value="Genomic_DNA"/>
</dbReference>
<gene>
    <name evidence="2" type="ORF">THAOC_25413</name>
</gene>
<evidence type="ECO:0000313" key="3">
    <source>
        <dbReference type="Proteomes" id="UP000266841"/>
    </source>
</evidence>
<dbReference type="AlphaFoldDB" id="K0RRA0"/>
<accession>K0RRA0</accession>
<organism evidence="2 3">
    <name type="scientific">Thalassiosira oceanica</name>
    <name type="common">Marine diatom</name>
    <dbReference type="NCBI Taxonomy" id="159749"/>
    <lineage>
        <taxon>Eukaryota</taxon>
        <taxon>Sar</taxon>
        <taxon>Stramenopiles</taxon>
        <taxon>Ochrophyta</taxon>
        <taxon>Bacillariophyta</taxon>
        <taxon>Coscinodiscophyceae</taxon>
        <taxon>Thalassiosirophycidae</taxon>
        <taxon>Thalassiosirales</taxon>
        <taxon>Thalassiosiraceae</taxon>
        <taxon>Thalassiosira</taxon>
    </lineage>
</organism>
<proteinExistence type="predicted"/>
<name>K0RRA0_THAOC</name>
<protein>
    <submittedName>
        <fullName evidence="2">Uncharacterized protein</fullName>
    </submittedName>
</protein>
<evidence type="ECO:0000256" key="1">
    <source>
        <dbReference type="SAM" id="MobiDB-lite"/>
    </source>
</evidence>
<sequence>MHDAPNLVHVTRLSRVSLSIMCVSRHAPLHQSRRQARSRRGRGSTAPKRQREEGEDDSKEEEKLPLAPSSPKEYADVAQKWYESKDGFTSESTRRPPANPSHPARRNLQVPLRLLRRHRHNDARHREPHPAPQRHPLRLHQLLQRPPVHEHHQLLVHLLPLLARQQGTASEEARLDCC</sequence>
<reference evidence="2 3" key="1">
    <citation type="journal article" date="2012" name="Genome Biol.">
        <title>Genome and low-iron response of an oceanic diatom adapted to chronic iron limitation.</title>
        <authorList>
            <person name="Lommer M."/>
            <person name="Specht M."/>
            <person name="Roy A.S."/>
            <person name="Kraemer L."/>
            <person name="Andreson R."/>
            <person name="Gutowska M.A."/>
            <person name="Wolf J."/>
            <person name="Bergner S.V."/>
            <person name="Schilhabel M.B."/>
            <person name="Klostermeier U.C."/>
            <person name="Beiko R.G."/>
            <person name="Rosenstiel P."/>
            <person name="Hippler M."/>
            <person name="Laroche J."/>
        </authorList>
    </citation>
    <scope>NUCLEOTIDE SEQUENCE [LARGE SCALE GENOMIC DNA]</scope>
    <source>
        <strain evidence="2 3">CCMP1005</strain>
    </source>
</reference>
<comment type="caution">
    <text evidence="2">The sequence shown here is derived from an EMBL/GenBank/DDBJ whole genome shotgun (WGS) entry which is preliminary data.</text>
</comment>
<dbReference type="Proteomes" id="UP000266841">
    <property type="component" value="Unassembled WGS sequence"/>
</dbReference>
<evidence type="ECO:0000313" key="2">
    <source>
        <dbReference type="EMBL" id="EJK54914.1"/>
    </source>
</evidence>